<gene>
    <name evidence="1" type="ordered locus">Nmul_A2000</name>
</gene>
<proteinExistence type="predicted"/>
<dbReference type="AlphaFoldDB" id="Q2Y7H6"/>
<name>Q2Y7H6_NITMU</name>
<reference evidence="2" key="1">
    <citation type="submission" date="2005-08" db="EMBL/GenBank/DDBJ databases">
        <title>Complete sequence of chromosome 1 of Nitrosospira multiformis ATCC 25196.</title>
        <authorList>
            <person name="Copeland A."/>
            <person name="Lucas S."/>
            <person name="Lapidus A."/>
            <person name="Barry K."/>
            <person name="Detter J.C."/>
            <person name="Glavina T."/>
            <person name="Hammon N."/>
            <person name="Israni S."/>
            <person name="Pitluck S."/>
            <person name="Chain P."/>
            <person name="Malfatti S."/>
            <person name="Shin M."/>
            <person name="Vergez L."/>
            <person name="Schmutz J."/>
            <person name="Larimer F."/>
            <person name="Land M."/>
            <person name="Hauser L."/>
            <person name="Kyrpides N."/>
            <person name="Lykidis A."/>
            <person name="Richardson P."/>
        </authorList>
    </citation>
    <scope>NUCLEOTIDE SEQUENCE [LARGE SCALE GENOMIC DNA]</scope>
    <source>
        <strain evidence="2">ATCC 25196 / NCIMB 11849 / C 71</strain>
    </source>
</reference>
<evidence type="ECO:0000313" key="2">
    <source>
        <dbReference type="Proteomes" id="UP000002718"/>
    </source>
</evidence>
<sequence length="84" mass="9630">MLTEQEEKMKLSDSEKLILLMLSEVFQKLKVEGSIDPALVKNAISLDHPWALKWEYDRVSALSGKNNLAESQVIDILNMWTLIE</sequence>
<evidence type="ECO:0000313" key="1">
    <source>
        <dbReference type="EMBL" id="ABB75295.1"/>
    </source>
</evidence>
<dbReference type="eggNOG" id="COG3013">
    <property type="taxonomic scope" value="Bacteria"/>
</dbReference>
<keyword evidence="2" id="KW-1185">Reference proteome</keyword>
<reference evidence="1 2" key="2">
    <citation type="journal article" date="2008" name="Appl. Environ. Microbiol.">
        <title>Complete genome sequence of Nitrosospira multiformis, an ammonia-oxidizing bacterium from the soil environment.</title>
        <authorList>
            <person name="Norton J.M."/>
            <person name="Klotz M.G."/>
            <person name="Stein L.Y."/>
            <person name="Arp D.J."/>
            <person name="Bottomley P.J."/>
            <person name="Chain P.S."/>
            <person name="Hauser L.J."/>
            <person name="Land M.L."/>
            <person name="Larimer F.W."/>
            <person name="Shin M.W."/>
            <person name="Starkenburg S.R."/>
        </authorList>
    </citation>
    <scope>NUCLEOTIDE SEQUENCE [LARGE SCALE GENOMIC DNA]</scope>
    <source>
        <strain evidence="2">ATCC 25196 / NCIMB 11849 / C 71</strain>
    </source>
</reference>
<organism evidence="1 2">
    <name type="scientific">Nitrosospira multiformis (strain ATCC 25196 / NCIMB 11849 / C 71)</name>
    <dbReference type="NCBI Taxonomy" id="323848"/>
    <lineage>
        <taxon>Bacteria</taxon>
        <taxon>Pseudomonadati</taxon>
        <taxon>Pseudomonadota</taxon>
        <taxon>Betaproteobacteria</taxon>
        <taxon>Nitrosomonadales</taxon>
        <taxon>Nitrosomonadaceae</taxon>
        <taxon>Nitrosospira</taxon>
    </lineage>
</organism>
<dbReference type="EMBL" id="CP000103">
    <property type="protein sequence ID" value="ABB75295.1"/>
    <property type="molecule type" value="Genomic_DNA"/>
</dbReference>
<dbReference type="KEGG" id="nmu:Nmul_A2000"/>
<dbReference type="HOGENOM" id="CLU_2524173_0_0_4"/>
<accession>Q2Y7H6</accession>
<protein>
    <submittedName>
        <fullName evidence="1">Uncharacterized protein</fullName>
    </submittedName>
</protein>
<dbReference type="Proteomes" id="UP000002718">
    <property type="component" value="Chromosome"/>
</dbReference>